<sequence>MNGKVFSLFGIAETLMPLIFAPLYSRVYIATLKTLPGTFMLFSVAATIPALIIFGWFYKQHKKDQKNKRLEVPTVTPATGETPVLPA</sequence>
<organism evidence="1 2">
    <name type="scientific">Choristoneura fumiferana</name>
    <name type="common">Spruce budworm moth</name>
    <name type="synonym">Archips fumiferana</name>
    <dbReference type="NCBI Taxonomy" id="7141"/>
    <lineage>
        <taxon>Eukaryota</taxon>
        <taxon>Metazoa</taxon>
        <taxon>Ecdysozoa</taxon>
        <taxon>Arthropoda</taxon>
        <taxon>Hexapoda</taxon>
        <taxon>Insecta</taxon>
        <taxon>Pterygota</taxon>
        <taxon>Neoptera</taxon>
        <taxon>Endopterygota</taxon>
        <taxon>Lepidoptera</taxon>
        <taxon>Glossata</taxon>
        <taxon>Ditrysia</taxon>
        <taxon>Tortricoidea</taxon>
        <taxon>Tortricidae</taxon>
        <taxon>Tortricinae</taxon>
        <taxon>Choristoneura</taxon>
    </lineage>
</organism>
<proteinExistence type="predicted"/>
<comment type="caution">
    <text evidence="1">The sequence shown here is derived from an EMBL/GenBank/DDBJ whole genome shotgun (WGS) entry which is preliminary data.</text>
</comment>
<dbReference type="Proteomes" id="UP001064048">
    <property type="component" value="Chromosome 12"/>
</dbReference>
<dbReference type="EMBL" id="CM046112">
    <property type="protein sequence ID" value="KAI8428694.1"/>
    <property type="molecule type" value="Genomic_DNA"/>
</dbReference>
<evidence type="ECO:0000313" key="2">
    <source>
        <dbReference type="Proteomes" id="UP001064048"/>
    </source>
</evidence>
<evidence type="ECO:0000313" key="1">
    <source>
        <dbReference type="EMBL" id="KAI8428694.1"/>
    </source>
</evidence>
<protein>
    <submittedName>
        <fullName evidence="1">Uncharacterized protein</fullName>
    </submittedName>
</protein>
<reference evidence="1 2" key="1">
    <citation type="journal article" date="2022" name="Genome Biol. Evol.">
        <title>The Spruce Budworm Genome: Reconstructing the Evolutionary History of Antifreeze Proteins.</title>
        <authorList>
            <person name="Beliveau C."/>
            <person name="Gagne P."/>
            <person name="Picq S."/>
            <person name="Vernygora O."/>
            <person name="Keeling C.I."/>
            <person name="Pinkney K."/>
            <person name="Doucet D."/>
            <person name="Wen F."/>
            <person name="Johnston J.S."/>
            <person name="Maaroufi H."/>
            <person name="Boyle B."/>
            <person name="Laroche J."/>
            <person name="Dewar K."/>
            <person name="Juretic N."/>
            <person name="Blackburn G."/>
            <person name="Nisole A."/>
            <person name="Brunet B."/>
            <person name="Brandao M."/>
            <person name="Lumley L."/>
            <person name="Duan J."/>
            <person name="Quan G."/>
            <person name="Lucarotti C.J."/>
            <person name="Roe A.D."/>
            <person name="Sperling F.A.H."/>
            <person name="Levesque R.C."/>
            <person name="Cusson M."/>
        </authorList>
    </citation>
    <scope>NUCLEOTIDE SEQUENCE [LARGE SCALE GENOMIC DNA]</scope>
    <source>
        <strain evidence="1">Glfc:IPQL:Cfum</strain>
    </source>
</reference>
<name>A0ACC0JXA4_CHOFU</name>
<keyword evidence="2" id="KW-1185">Reference proteome</keyword>
<gene>
    <name evidence="1" type="ORF">MSG28_007404</name>
</gene>
<accession>A0ACC0JXA4</accession>